<name>A0A8S3Z6F7_9EUPU</name>
<keyword evidence="2" id="KW-0677">Repeat</keyword>
<dbReference type="PROSITE" id="PS51450">
    <property type="entry name" value="LRR"/>
    <property type="match status" value="2"/>
</dbReference>
<dbReference type="EMBL" id="CAJHNH020001938">
    <property type="protein sequence ID" value="CAG5125044.1"/>
    <property type="molecule type" value="Genomic_DNA"/>
</dbReference>
<sequence length="407" mass="45001">EGNINSVSKNSLPPGLIYFSSFHNPLTNLSEDAFDASAGTLQFVSLSESQFTGIPTALQKLASLTQLAIRDTLIEQWDPAIVKQLATTLKELELRNVSLSAWPSWISDFRLLHKLDLSWNSLRFIPDDAFSSVKDSLVILDLRGNGLTHVPYALSILSNLSRLHLSYSNFTNVPALEFITETQIAQKLSYLDLDSSGLTRIANFSVLTSLDTLSLSGNRISQVPPVSLPASLSVLYLSDNFLSFVPADIARMSNLSFLALSGNLITWIEPNVFPPSLTYLQLSYNNLTTITNATFANLSLLMDLYLDANPISELCLAAFSELVSLKYLSMVDSQLTEIPLAFTHLSTEVHLYWTTNQPLTCPCPASQELIQWFTSRAFAEYIQVKCNSEQSIRSYLSDQCGRASTAS</sequence>
<keyword evidence="1" id="KW-0433">Leucine-rich repeat</keyword>
<reference evidence="3" key="1">
    <citation type="submission" date="2021-04" db="EMBL/GenBank/DDBJ databases">
        <authorList>
            <consortium name="Molecular Ecology Group"/>
        </authorList>
    </citation>
    <scope>NUCLEOTIDE SEQUENCE</scope>
</reference>
<proteinExistence type="predicted"/>
<dbReference type="InterPro" id="IPR032675">
    <property type="entry name" value="LRR_dom_sf"/>
</dbReference>
<organism evidence="3 4">
    <name type="scientific">Candidula unifasciata</name>
    <dbReference type="NCBI Taxonomy" id="100452"/>
    <lineage>
        <taxon>Eukaryota</taxon>
        <taxon>Metazoa</taxon>
        <taxon>Spiralia</taxon>
        <taxon>Lophotrochozoa</taxon>
        <taxon>Mollusca</taxon>
        <taxon>Gastropoda</taxon>
        <taxon>Heterobranchia</taxon>
        <taxon>Euthyneura</taxon>
        <taxon>Panpulmonata</taxon>
        <taxon>Eupulmonata</taxon>
        <taxon>Stylommatophora</taxon>
        <taxon>Helicina</taxon>
        <taxon>Helicoidea</taxon>
        <taxon>Geomitridae</taxon>
        <taxon>Candidula</taxon>
    </lineage>
</organism>
<dbReference type="Pfam" id="PF13855">
    <property type="entry name" value="LRR_8"/>
    <property type="match status" value="3"/>
</dbReference>
<evidence type="ECO:0000256" key="2">
    <source>
        <dbReference type="ARBA" id="ARBA00022737"/>
    </source>
</evidence>
<gene>
    <name evidence="3" type="ORF">CUNI_LOCUS10602</name>
</gene>
<dbReference type="InterPro" id="IPR001611">
    <property type="entry name" value="Leu-rich_rpt"/>
</dbReference>
<dbReference type="InterPro" id="IPR050333">
    <property type="entry name" value="SLRP"/>
</dbReference>
<feature type="non-terminal residue" evidence="3">
    <location>
        <position position="1"/>
    </location>
</feature>
<dbReference type="AlphaFoldDB" id="A0A8S3Z6F7"/>
<dbReference type="SUPFAM" id="SSF52058">
    <property type="entry name" value="L domain-like"/>
    <property type="match status" value="1"/>
</dbReference>
<dbReference type="Gene3D" id="3.80.10.10">
    <property type="entry name" value="Ribonuclease Inhibitor"/>
    <property type="match status" value="3"/>
</dbReference>
<dbReference type="Proteomes" id="UP000678393">
    <property type="component" value="Unassembled WGS sequence"/>
</dbReference>
<dbReference type="SMART" id="SM00369">
    <property type="entry name" value="LRR_TYP"/>
    <property type="match status" value="8"/>
</dbReference>
<evidence type="ECO:0008006" key="5">
    <source>
        <dbReference type="Google" id="ProtNLM"/>
    </source>
</evidence>
<dbReference type="SMART" id="SM00364">
    <property type="entry name" value="LRR_BAC"/>
    <property type="match status" value="4"/>
</dbReference>
<dbReference type="PANTHER" id="PTHR45712:SF22">
    <property type="entry name" value="INSULIN-LIKE GROWTH FACTOR-BINDING PROTEIN COMPLEX ACID LABILE SUBUNIT"/>
    <property type="match status" value="1"/>
</dbReference>
<dbReference type="InterPro" id="IPR003591">
    <property type="entry name" value="Leu-rich_rpt_typical-subtyp"/>
</dbReference>
<dbReference type="PANTHER" id="PTHR45712">
    <property type="entry name" value="AGAP008170-PA"/>
    <property type="match status" value="1"/>
</dbReference>
<evidence type="ECO:0000256" key="1">
    <source>
        <dbReference type="ARBA" id="ARBA00022614"/>
    </source>
</evidence>
<accession>A0A8S3Z6F7</accession>
<dbReference type="OrthoDB" id="1055097at2759"/>
<protein>
    <recommendedName>
        <fullName evidence="5">Toll-like receptor 1</fullName>
    </recommendedName>
</protein>
<dbReference type="GO" id="GO:0005615">
    <property type="term" value="C:extracellular space"/>
    <property type="evidence" value="ECO:0007669"/>
    <property type="project" value="TreeGrafter"/>
</dbReference>
<evidence type="ECO:0000313" key="4">
    <source>
        <dbReference type="Proteomes" id="UP000678393"/>
    </source>
</evidence>
<keyword evidence="4" id="KW-1185">Reference proteome</keyword>
<comment type="caution">
    <text evidence="3">The sequence shown here is derived from an EMBL/GenBank/DDBJ whole genome shotgun (WGS) entry which is preliminary data.</text>
</comment>
<evidence type="ECO:0000313" key="3">
    <source>
        <dbReference type="EMBL" id="CAG5125044.1"/>
    </source>
</evidence>